<evidence type="ECO:0000259" key="1">
    <source>
        <dbReference type="PROSITE" id="PS50206"/>
    </source>
</evidence>
<name>A0A916N379_9BACT</name>
<dbReference type="Proteomes" id="UP000680038">
    <property type="component" value="Unassembled WGS sequence"/>
</dbReference>
<dbReference type="PROSITE" id="PS50206">
    <property type="entry name" value="RHODANESE_3"/>
    <property type="match status" value="1"/>
</dbReference>
<sequence length="101" mass="11542">MQKNTFTDISLSEMQQLRSNTDTVVVDVRESWEFEEFNEGGINIPLADIRQKRDLLDPFQTIIVICTNGVRSKVAAMDYCRVPEWADKKILHVKGGIIESV</sequence>
<accession>A0A916N379</accession>
<dbReference type="InterPro" id="IPR036873">
    <property type="entry name" value="Rhodanese-like_dom_sf"/>
</dbReference>
<dbReference type="AlphaFoldDB" id="A0A916N379"/>
<gene>
    <name evidence="2" type="ORF">DYBT9275_01255</name>
</gene>
<dbReference type="RefSeq" id="WP_215237924.1">
    <property type="nucleotide sequence ID" value="NZ_CAJRAF010000001.1"/>
</dbReference>
<dbReference type="Pfam" id="PF00581">
    <property type="entry name" value="Rhodanese"/>
    <property type="match status" value="1"/>
</dbReference>
<dbReference type="SUPFAM" id="SSF52821">
    <property type="entry name" value="Rhodanese/Cell cycle control phosphatase"/>
    <property type="match status" value="1"/>
</dbReference>
<dbReference type="EMBL" id="CAJRAF010000001">
    <property type="protein sequence ID" value="CAG4993888.1"/>
    <property type="molecule type" value="Genomic_DNA"/>
</dbReference>
<proteinExistence type="predicted"/>
<dbReference type="Gene3D" id="3.40.250.10">
    <property type="entry name" value="Rhodanese-like domain"/>
    <property type="match status" value="1"/>
</dbReference>
<evidence type="ECO:0000313" key="3">
    <source>
        <dbReference type="Proteomes" id="UP000680038"/>
    </source>
</evidence>
<comment type="caution">
    <text evidence="2">The sequence shown here is derived from an EMBL/GenBank/DDBJ whole genome shotgun (WGS) entry which is preliminary data.</text>
</comment>
<protein>
    <recommendedName>
        <fullName evidence="1">Rhodanese domain-containing protein</fullName>
    </recommendedName>
</protein>
<evidence type="ECO:0000313" key="2">
    <source>
        <dbReference type="EMBL" id="CAG4993888.1"/>
    </source>
</evidence>
<feature type="domain" description="Rhodanese" evidence="1">
    <location>
        <begin position="19"/>
        <end position="77"/>
    </location>
</feature>
<organism evidence="2 3">
    <name type="scientific">Dyadobacter helix</name>
    <dbReference type="NCBI Taxonomy" id="2822344"/>
    <lineage>
        <taxon>Bacteria</taxon>
        <taxon>Pseudomonadati</taxon>
        <taxon>Bacteroidota</taxon>
        <taxon>Cytophagia</taxon>
        <taxon>Cytophagales</taxon>
        <taxon>Spirosomataceae</taxon>
        <taxon>Dyadobacter</taxon>
    </lineage>
</organism>
<reference evidence="2" key="1">
    <citation type="submission" date="2021-04" db="EMBL/GenBank/DDBJ databases">
        <authorList>
            <person name="Rodrigo-Torres L."/>
            <person name="Arahal R. D."/>
            <person name="Lucena T."/>
        </authorList>
    </citation>
    <scope>NUCLEOTIDE SEQUENCE</scope>
    <source>
        <strain evidence="2">CECT 9275</strain>
    </source>
</reference>
<dbReference type="InterPro" id="IPR001763">
    <property type="entry name" value="Rhodanese-like_dom"/>
</dbReference>
<keyword evidence="3" id="KW-1185">Reference proteome</keyword>
<dbReference type="CDD" id="cd00158">
    <property type="entry name" value="RHOD"/>
    <property type="match status" value="1"/>
</dbReference>